<dbReference type="Pfam" id="PF17682">
    <property type="entry name" value="Tau95_N"/>
    <property type="match status" value="1"/>
</dbReference>
<dbReference type="GO" id="GO:0003677">
    <property type="term" value="F:DNA binding"/>
    <property type="evidence" value="ECO:0007669"/>
    <property type="project" value="UniProtKB-KW"/>
</dbReference>
<gene>
    <name evidence="8" type="ORF">ACJIZ3_000680</name>
</gene>
<evidence type="ECO:0000256" key="5">
    <source>
        <dbReference type="SAM" id="MobiDB-lite"/>
    </source>
</evidence>
<name>A0ABD3RC56_9LAMI</name>
<dbReference type="PANTHER" id="PTHR13230:SF5">
    <property type="entry name" value="GENERAL TRANSCRIPTION FACTOR 3C POLYPEPTIDE 5"/>
    <property type="match status" value="1"/>
</dbReference>
<proteinExistence type="predicted"/>
<feature type="domain" description="Transcription factor IIIC subunit 5 HTH" evidence="6">
    <location>
        <begin position="214"/>
        <end position="364"/>
    </location>
</feature>
<evidence type="ECO:0000259" key="7">
    <source>
        <dbReference type="Pfam" id="PF17682"/>
    </source>
</evidence>
<dbReference type="InterPro" id="IPR040454">
    <property type="entry name" value="TF_IIIC_Tfc1/Sfc1"/>
</dbReference>
<feature type="region of interest" description="Disordered" evidence="5">
    <location>
        <begin position="485"/>
        <end position="545"/>
    </location>
</feature>
<keyword evidence="4" id="KW-0539">Nucleus</keyword>
<comment type="subcellular location">
    <subcellularLocation>
        <location evidence="1">Nucleus</location>
    </subcellularLocation>
</comment>
<dbReference type="PANTHER" id="PTHR13230">
    <property type="entry name" value="GENERAL TRANSCRIPTION FACTOR IIIC, POLYPEPTIDE 5"/>
    <property type="match status" value="1"/>
</dbReference>
<dbReference type="EMBL" id="JBJXBP010000013">
    <property type="protein sequence ID" value="KAL3810557.1"/>
    <property type="molecule type" value="Genomic_DNA"/>
</dbReference>
<evidence type="ECO:0000259" key="6">
    <source>
        <dbReference type="Pfam" id="PF09734"/>
    </source>
</evidence>
<organism evidence="8 9">
    <name type="scientific">Penstemon smallii</name>
    <dbReference type="NCBI Taxonomy" id="265156"/>
    <lineage>
        <taxon>Eukaryota</taxon>
        <taxon>Viridiplantae</taxon>
        <taxon>Streptophyta</taxon>
        <taxon>Embryophyta</taxon>
        <taxon>Tracheophyta</taxon>
        <taxon>Spermatophyta</taxon>
        <taxon>Magnoliopsida</taxon>
        <taxon>eudicotyledons</taxon>
        <taxon>Gunneridae</taxon>
        <taxon>Pentapetalae</taxon>
        <taxon>asterids</taxon>
        <taxon>lamiids</taxon>
        <taxon>Lamiales</taxon>
        <taxon>Plantaginaceae</taxon>
        <taxon>Cheloneae</taxon>
        <taxon>Penstemon</taxon>
    </lineage>
</organism>
<dbReference type="Pfam" id="PF09734">
    <property type="entry name" value="Tau95"/>
    <property type="match status" value="1"/>
</dbReference>
<dbReference type="InterPro" id="IPR041499">
    <property type="entry name" value="Tfc1/Sfc1_N"/>
</dbReference>
<dbReference type="InterPro" id="IPR019136">
    <property type="entry name" value="TF_IIIC_su-5_HTH"/>
</dbReference>
<comment type="caution">
    <text evidence="8">The sequence shown here is derived from an EMBL/GenBank/DDBJ whole genome shotgun (WGS) entry which is preliminary data.</text>
</comment>
<keyword evidence="3" id="KW-0804">Transcription</keyword>
<evidence type="ECO:0000256" key="3">
    <source>
        <dbReference type="ARBA" id="ARBA00023163"/>
    </source>
</evidence>
<evidence type="ECO:0000256" key="1">
    <source>
        <dbReference type="ARBA" id="ARBA00004123"/>
    </source>
</evidence>
<evidence type="ECO:0000256" key="4">
    <source>
        <dbReference type="ARBA" id="ARBA00023242"/>
    </source>
</evidence>
<feature type="domain" description="Transcription factor IIIC subunit Tfc1/Sfc1 triple barrel" evidence="7">
    <location>
        <begin position="22"/>
        <end position="174"/>
    </location>
</feature>
<keyword evidence="9" id="KW-1185">Reference proteome</keyword>
<protein>
    <submittedName>
        <fullName evidence="8">Uncharacterized protein</fullName>
    </submittedName>
</protein>
<dbReference type="GO" id="GO:0005634">
    <property type="term" value="C:nucleus"/>
    <property type="evidence" value="ECO:0007669"/>
    <property type="project" value="UniProtKB-SubCell"/>
</dbReference>
<sequence>MTVIKDGSISGVLPNNSNRAFAINYPGYPASIERAIETLGGNEGILKVRTNKSNKLELHFRPEDPYSHPAFGGHMSCKNFLLKISKKKVKDVQSIEDHDSIYEHVIADSHKPNSSFSRLTEASAQNIQSDFETLSASPEVEARMQNGAQDQLSADIVAQVSEAYHFTGMVDYQHVLAVHADVAQRKKRKWAEVEPLLEKGGLMDVDQEDLMILVPPLFTNEDPNQLVLSTKKDLSMRKKPERVFQLHSEIEMEPCLAIDFSIKDILLIPKKVDWEKSIPKNSDQWKWLMVLCELFNERPIWVKKSLTERLLDRGQNIENSMLKRLLYIASYYFSNGPFLKLRIRKGYDPRKDPESRIYQKTDFRVPPSLRSYCDTNMASGLTNKWKDICAFRVFPYNLQSTFQLCDLEDDYIQQEIRKPGCQESCHLVTGWFSSHAIRSFRYRVAQRFLSVYPEAGAETFLKTAIKNFEKSKRIHISVKVDEQKQANKEVLESEDKEPNDEVEYEEDEDEEDDNREEEMDADETSDLVDGVTNFPLPPGSYTDHENVSKDYLQELFGSFPHRAGGGDEMQAADPLDGGYEIFEQFSDDNCSDDDDDEEDY</sequence>
<dbReference type="AlphaFoldDB" id="A0ABD3RC56"/>
<evidence type="ECO:0000313" key="9">
    <source>
        <dbReference type="Proteomes" id="UP001634393"/>
    </source>
</evidence>
<dbReference type="Proteomes" id="UP001634393">
    <property type="component" value="Unassembled WGS sequence"/>
</dbReference>
<reference evidence="8 9" key="1">
    <citation type="submission" date="2024-12" db="EMBL/GenBank/DDBJ databases">
        <title>The unique morphological basis and parallel evolutionary history of personate flowers in Penstemon.</title>
        <authorList>
            <person name="Depatie T.H."/>
            <person name="Wessinger C.A."/>
        </authorList>
    </citation>
    <scope>NUCLEOTIDE SEQUENCE [LARGE SCALE GENOMIC DNA]</scope>
    <source>
        <strain evidence="8">WTNN_2</strain>
        <tissue evidence="8">Leaf</tissue>
    </source>
</reference>
<accession>A0ABD3RC56</accession>
<feature type="compositionally biased region" description="Acidic residues" evidence="5">
    <location>
        <begin position="494"/>
        <end position="526"/>
    </location>
</feature>
<dbReference type="InterPro" id="IPR042536">
    <property type="entry name" value="TFIIIC_tauA_Sfc1"/>
</dbReference>
<evidence type="ECO:0000313" key="8">
    <source>
        <dbReference type="EMBL" id="KAL3810557.1"/>
    </source>
</evidence>
<evidence type="ECO:0000256" key="2">
    <source>
        <dbReference type="ARBA" id="ARBA00023125"/>
    </source>
</evidence>
<dbReference type="Gene3D" id="3.30.200.160">
    <property type="entry name" value="TFIIIC, subcomplex tauA, subunit Sfc1, barrel domain"/>
    <property type="match status" value="1"/>
</dbReference>
<keyword evidence="2" id="KW-0238">DNA-binding</keyword>